<dbReference type="InterPro" id="IPR027417">
    <property type="entry name" value="P-loop_NTPase"/>
</dbReference>
<name>A0A0J6T6W3_9HYPH</name>
<dbReference type="GO" id="GO:0015658">
    <property type="term" value="F:branched-chain amino acid transmembrane transporter activity"/>
    <property type="evidence" value="ECO:0007669"/>
    <property type="project" value="TreeGrafter"/>
</dbReference>
<keyword evidence="4" id="KW-0067">ATP-binding</keyword>
<evidence type="ECO:0000313" key="8">
    <source>
        <dbReference type="Proteomes" id="UP000035955"/>
    </source>
</evidence>
<feature type="domain" description="ABC transporter" evidence="6">
    <location>
        <begin position="6"/>
        <end position="236"/>
    </location>
</feature>
<accession>A0A0J6T6W3</accession>
<sequence>MTGPMLEAESVSVAYGKVEAVRGVSLTVAPGRLVTVLGANGAGKTTLLNALMGVLPARGVIRFEGSDLTRLPVEARVAQGLSLIPERRELFSTMTVEDNLRLGAFRFRGKPGGGDIDEMFRLFPRLAERRRQHAGTLSGGERQMLAMARALMGRPRLLMLDEPSLGLAPLIVADVMRTVSRLRDEGVAILLVEQNARAALQIADYGYVLDGGTVVLEGDSRTLQGDARVVETYLGVLAADTDPPGRAASGR</sequence>
<dbReference type="PROSITE" id="PS00211">
    <property type="entry name" value="ABC_TRANSPORTER_1"/>
    <property type="match status" value="1"/>
</dbReference>
<dbReference type="Gene3D" id="3.40.50.300">
    <property type="entry name" value="P-loop containing nucleotide triphosphate hydrolases"/>
    <property type="match status" value="1"/>
</dbReference>
<dbReference type="PANTHER" id="PTHR43820">
    <property type="entry name" value="HIGH-AFFINITY BRANCHED-CHAIN AMINO ACID TRANSPORT ATP-BINDING PROTEIN LIVF"/>
    <property type="match status" value="1"/>
</dbReference>
<evidence type="ECO:0000256" key="3">
    <source>
        <dbReference type="ARBA" id="ARBA00022741"/>
    </source>
</evidence>
<evidence type="ECO:0000259" key="6">
    <source>
        <dbReference type="PROSITE" id="PS50893"/>
    </source>
</evidence>
<evidence type="ECO:0000313" key="7">
    <source>
        <dbReference type="EMBL" id="KMO41283.1"/>
    </source>
</evidence>
<evidence type="ECO:0000256" key="4">
    <source>
        <dbReference type="ARBA" id="ARBA00022840"/>
    </source>
</evidence>
<evidence type="ECO:0000256" key="1">
    <source>
        <dbReference type="ARBA" id="ARBA00005417"/>
    </source>
</evidence>
<gene>
    <name evidence="7" type="ORF">VQ02_05925</name>
</gene>
<dbReference type="InterPro" id="IPR052156">
    <property type="entry name" value="BCAA_Transport_ATP-bd_LivF"/>
</dbReference>
<dbReference type="AlphaFoldDB" id="A0A0J6T6W3"/>
<dbReference type="InterPro" id="IPR003593">
    <property type="entry name" value="AAA+_ATPase"/>
</dbReference>
<keyword evidence="3" id="KW-0547">Nucleotide-binding</keyword>
<dbReference type="GO" id="GO:0015807">
    <property type="term" value="P:L-amino acid transport"/>
    <property type="evidence" value="ECO:0007669"/>
    <property type="project" value="TreeGrafter"/>
</dbReference>
<dbReference type="EMBL" id="LABY01000034">
    <property type="protein sequence ID" value="KMO41283.1"/>
    <property type="molecule type" value="Genomic_DNA"/>
</dbReference>
<dbReference type="PATRIC" id="fig|298794.3.peg.5081"/>
<keyword evidence="7" id="KW-0378">Hydrolase</keyword>
<protein>
    <submittedName>
        <fullName evidence="7">Metal-dependent hydrolase</fullName>
    </submittedName>
</protein>
<dbReference type="GO" id="GO:0005524">
    <property type="term" value="F:ATP binding"/>
    <property type="evidence" value="ECO:0007669"/>
    <property type="project" value="UniProtKB-KW"/>
</dbReference>
<dbReference type="InterPro" id="IPR003439">
    <property type="entry name" value="ABC_transporter-like_ATP-bd"/>
</dbReference>
<dbReference type="RefSeq" id="WP_048443238.1">
    <property type="nucleotide sequence ID" value="NZ_LABY01000034.1"/>
</dbReference>
<proteinExistence type="inferred from homology"/>
<dbReference type="PROSITE" id="PS50893">
    <property type="entry name" value="ABC_TRANSPORTER_2"/>
    <property type="match status" value="1"/>
</dbReference>
<comment type="caution">
    <text evidence="7">The sequence shown here is derived from an EMBL/GenBank/DDBJ whole genome shotgun (WGS) entry which is preliminary data.</text>
</comment>
<dbReference type="Pfam" id="PF00005">
    <property type="entry name" value="ABC_tran"/>
    <property type="match status" value="1"/>
</dbReference>
<keyword evidence="5" id="KW-0029">Amino-acid transport</keyword>
<reference evidence="7 8" key="1">
    <citation type="submission" date="2015-03" db="EMBL/GenBank/DDBJ databases">
        <title>Genome sequencing of Methylobacterium variabile DSM 16961.</title>
        <authorList>
            <person name="Chaudhry V."/>
            <person name="Patil P.B."/>
        </authorList>
    </citation>
    <scope>NUCLEOTIDE SEQUENCE [LARGE SCALE GENOMIC DNA]</scope>
    <source>
        <strain evidence="7 8">DSM 16961</strain>
    </source>
</reference>
<organism evidence="7 8">
    <name type="scientific">Methylobacterium variabile</name>
    <dbReference type="NCBI Taxonomy" id="298794"/>
    <lineage>
        <taxon>Bacteria</taxon>
        <taxon>Pseudomonadati</taxon>
        <taxon>Pseudomonadota</taxon>
        <taxon>Alphaproteobacteria</taxon>
        <taxon>Hyphomicrobiales</taxon>
        <taxon>Methylobacteriaceae</taxon>
        <taxon>Methylobacterium</taxon>
    </lineage>
</organism>
<dbReference type="GO" id="GO:0016887">
    <property type="term" value="F:ATP hydrolysis activity"/>
    <property type="evidence" value="ECO:0007669"/>
    <property type="project" value="InterPro"/>
</dbReference>
<keyword evidence="8" id="KW-1185">Reference proteome</keyword>
<comment type="similarity">
    <text evidence="1">Belongs to the ABC transporter superfamily.</text>
</comment>
<keyword evidence="2" id="KW-0813">Transport</keyword>
<dbReference type="CDD" id="cd03224">
    <property type="entry name" value="ABC_TM1139_LivF_branched"/>
    <property type="match status" value="1"/>
</dbReference>
<evidence type="ECO:0000256" key="2">
    <source>
        <dbReference type="ARBA" id="ARBA00022448"/>
    </source>
</evidence>
<dbReference type="OrthoDB" id="9806149at2"/>
<dbReference type="Proteomes" id="UP000035955">
    <property type="component" value="Unassembled WGS sequence"/>
</dbReference>
<evidence type="ECO:0000256" key="5">
    <source>
        <dbReference type="ARBA" id="ARBA00022970"/>
    </source>
</evidence>
<dbReference type="SUPFAM" id="SSF52540">
    <property type="entry name" value="P-loop containing nucleoside triphosphate hydrolases"/>
    <property type="match status" value="1"/>
</dbReference>
<dbReference type="PANTHER" id="PTHR43820:SF6">
    <property type="entry name" value="ABC TRANSPORTER ATP-BINDING PROTEIN"/>
    <property type="match status" value="1"/>
</dbReference>
<dbReference type="SMART" id="SM00382">
    <property type="entry name" value="AAA"/>
    <property type="match status" value="1"/>
</dbReference>
<dbReference type="InterPro" id="IPR017871">
    <property type="entry name" value="ABC_transporter-like_CS"/>
</dbReference>